<proteinExistence type="inferred from homology"/>
<dbReference type="GO" id="GO:0035251">
    <property type="term" value="F:UDP-glucosyltransferase activity"/>
    <property type="evidence" value="ECO:0007669"/>
    <property type="project" value="TreeGrafter"/>
</dbReference>
<evidence type="ECO:0000256" key="3">
    <source>
        <dbReference type="SAM" id="MobiDB-lite"/>
    </source>
</evidence>
<comment type="caution">
    <text evidence="4">The sequence shown here is derived from an EMBL/GenBank/DDBJ whole genome shotgun (WGS) entry which is preliminary data.</text>
</comment>
<dbReference type="Proteomes" id="UP001163823">
    <property type="component" value="Chromosome 10"/>
</dbReference>
<organism evidence="4 5">
    <name type="scientific">Quillaja saponaria</name>
    <name type="common">Soap bark tree</name>
    <dbReference type="NCBI Taxonomy" id="32244"/>
    <lineage>
        <taxon>Eukaryota</taxon>
        <taxon>Viridiplantae</taxon>
        <taxon>Streptophyta</taxon>
        <taxon>Embryophyta</taxon>
        <taxon>Tracheophyta</taxon>
        <taxon>Spermatophyta</taxon>
        <taxon>Magnoliopsida</taxon>
        <taxon>eudicotyledons</taxon>
        <taxon>Gunneridae</taxon>
        <taxon>Pentapetalae</taxon>
        <taxon>rosids</taxon>
        <taxon>fabids</taxon>
        <taxon>Fabales</taxon>
        <taxon>Quillajaceae</taxon>
        <taxon>Quillaja</taxon>
    </lineage>
</organism>
<dbReference type="Gene3D" id="3.40.50.2000">
    <property type="entry name" value="Glycogen Phosphorylase B"/>
    <property type="match status" value="2"/>
</dbReference>
<reference evidence="4" key="1">
    <citation type="journal article" date="2023" name="Science">
        <title>Elucidation of the pathway for biosynthesis of saponin adjuvants from the soapbark tree.</title>
        <authorList>
            <person name="Reed J."/>
            <person name="Orme A."/>
            <person name="El-Demerdash A."/>
            <person name="Owen C."/>
            <person name="Martin L.B.B."/>
            <person name="Misra R.C."/>
            <person name="Kikuchi S."/>
            <person name="Rejzek M."/>
            <person name="Martin A.C."/>
            <person name="Harkess A."/>
            <person name="Leebens-Mack J."/>
            <person name="Louveau T."/>
            <person name="Stephenson M.J."/>
            <person name="Osbourn A."/>
        </authorList>
    </citation>
    <scope>NUCLEOTIDE SEQUENCE</scope>
    <source>
        <strain evidence="4">S10</strain>
    </source>
</reference>
<dbReference type="PANTHER" id="PTHR48047:SF197">
    <property type="entry name" value="SCOPOLETIN GLUCOSYLTRANSFERASE-LIKE"/>
    <property type="match status" value="1"/>
</dbReference>
<keyword evidence="2" id="KW-0808">Transferase</keyword>
<dbReference type="EMBL" id="JARAOO010000010">
    <property type="protein sequence ID" value="KAJ7953363.1"/>
    <property type="molecule type" value="Genomic_DNA"/>
</dbReference>
<evidence type="ECO:0000313" key="5">
    <source>
        <dbReference type="Proteomes" id="UP001163823"/>
    </source>
</evidence>
<dbReference type="SUPFAM" id="SSF53756">
    <property type="entry name" value="UDP-Glycosyltransferase/glycogen phosphorylase"/>
    <property type="match status" value="1"/>
</dbReference>
<sequence>MSKSPDHQDLPLPGSDQLRQQAAQDLESDIAKRYEVSDLPRPLCAIVDFQMGWTKFVFWKFNIPVIGFFTFGACAAAMEWAAWKTQVGDLKVGELRLIPWLPIEMSLTYSDLKRKTGGPVGTGGRGPPKPGDRPPWVNEVEGSIALIFNTCDDLERPFITYMNIQMNMPVWGVGPLLPERYLKFNSSASQLLRDSEIREHKRQSNHTEEEIIHWLDSKPRGSVIYVGFGSEVGPTMEEYHQLSAAFEQSTRPFIWVIQPKSNGVGGDSKVGSRGLIIYGWAPAVADTEPSINWRLFISLWMELNNGSYWMWGPNFGMAH</sequence>
<gene>
    <name evidence="4" type="ORF">O6P43_025075</name>
</gene>
<name>A0AAD7L8V7_QUISA</name>
<comment type="similarity">
    <text evidence="1">Belongs to the UDP-glycosyltransferase family.</text>
</comment>
<dbReference type="PANTHER" id="PTHR48047">
    <property type="entry name" value="GLYCOSYLTRANSFERASE"/>
    <property type="match status" value="1"/>
</dbReference>
<keyword evidence="2" id="KW-0328">Glycosyltransferase</keyword>
<evidence type="ECO:0000313" key="4">
    <source>
        <dbReference type="EMBL" id="KAJ7953363.1"/>
    </source>
</evidence>
<dbReference type="KEGG" id="qsa:O6P43_025075"/>
<protein>
    <submittedName>
        <fullName evidence="4">Glycosyltransferase</fullName>
    </submittedName>
</protein>
<accession>A0AAD7L8V7</accession>
<dbReference type="AlphaFoldDB" id="A0AAD7L8V7"/>
<feature type="region of interest" description="Disordered" evidence="3">
    <location>
        <begin position="115"/>
        <end position="135"/>
    </location>
</feature>
<evidence type="ECO:0000256" key="2">
    <source>
        <dbReference type="ARBA" id="ARBA00022676"/>
    </source>
</evidence>
<keyword evidence="5" id="KW-1185">Reference proteome</keyword>
<evidence type="ECO:0000256" key="1">
    <source>
        <dbReference type="ARBA" id="ARBA00009995"/>
    </source>
</evidence>